<dbReference type="GO" id="GO:0016787">
    <property type="term" value="F:hydrolase activity"/>
    <property type="evidence" value="ECO:0007669"/>
    <property type="project" value="UniProtKB-KW"/>
</dbReference>
<dbReference type="InterPro" id="IPR029058">
    <property type="entry name" value="AB_hydrolase_fold"/>
</dbReference>
<organism evidence="4 5">
    <name type="scientific">Bionectria ochroleuca</name>
    <name type="common">Gliocladium roseum</name>
    <dbReference type="NCBI Taxonomy" id="29856"/>
    <lineage>
        <taxon>Eukaryota</taxon>
        <taxon>Fungi</taxon>
        <taxon>Dikarya</taxon>
        <taxon>Ascomycota</taxon>
        <taxon>Pezizomycotina</taxon>
        <taxon>Sordariomycetes</taxon>
        <taxon>Hypocreomycetidae</taxon>
        <taxon>Hypocreales</taxon>
        <taxon>Bionectriaceae</taxon>
        <taxon>Clonostachys</taxon>
    </lineage>
</organism>
<dbReference type="PANTHER" id="PTHR43329">
    <property type="entry name" value="EPOXIDE HYDROLASE"/>
    <property type="match status" value="1"/>
</dbReference>
<gene>
    <name evidence="4" type="ORF">IM811_016677</name>
</gene>
<dbReference type="AlphaFoldDB" id="A0A8H7KDM0"/>
<dbReference type="InterPro" id="IPR000073">
    <property type="entry name" value="AB_hydrolase_1"/>
</dbReference>
<reference evidence="4" key="1">
    <citation type="submission" date="2020-10" db="EMBL/GenBank/DDBJ databases">
        <title>High-Quality Genome Resource of Clonostachys rosea strain S41 by Oxford Nanopore Long-Read Sequencing.</title>
        <authorList>
            <person name="Wang H."/>
        </authorList>
    </citation>
    <scope>NUCLEOTIDE SEQUENCE</scope>
    <source>
        <strain evidence="4">S41</strain>
    </source>
</reference>
<proteinExistence type="inferred from homology"/>
<dbReference type="Pfam" id="PF00561">
    <property type="entry name" value="Abhydrolase_1"/>
    <property type="match status" value="1"/>
</dbReference>
<comment type="caution">
    <text evidence="4">The sequence shown here is derived from an EMBL/GenBank/DDBJ whole genome shotgun (WGS) entry which is preliminary data.</text>
</comment>
<dbReference type="Gene3D" id="3.40.50.1820">
    <property type="entry name" value="alpha/beta hydrolase"/>
    <property type="match status" value="1"/>
</dbReference>
<comment type="similarity">
    <text evidence="2">Belongs to the AB hydrolase superfamily. Epoxide hydrolase family.</text>
</comment>
<feature type="domain" description="AB hydrolase-1" evidence="3">
    <location>
        <begin position="31"/>
        <end position="315"/>
    </location>
</feature>
<dbReference type="Proteomes" id="UP000616885">
    <property type="component" value="Unassembled WGS sequence"/>
</dbReference>
<name>A0A8H7KDM0_BIOOC</name>
<accession>A0A8H7KDM0</accession>
<dbReference type="EMBL" id="JADCTT010000008">
    <property type="protein sequence ID" value="KAF9748882.1"/>
    <property type="molecule type" value="Genomic_DNA"/>
</dbReference>
<protein>
    <recommendedName>
        <fullName evidence="3">AB hydrolase-1 domain-containing protein</fullName>
    </recommendedName>
</protein>
<evidence type="ECO:0000313" key="5">
    <source>
        <dbReference type="Proteomes" id="UP000616885"/>
    </source>
</evidence>
<dbReference type="SUPFAM" id="SSF53474">
    <property type="entry name" value="alpha/beta-Hydrolases"/>
    <property type="match status" value="1"/>
</dbReference>
<dbReference type="PRINTS" id="PR00412">
    <property type="entry name" value="EPOXHYDRLASE"/>
</dbReference>
<sequence>MDLSKLTKKTLKVSRGYTYTYYTSPAQGAKPTLILFHGWPDSALLWAGLINDYLVPNGYGVVALDCLGYGETSRPTDAKEYAWPKMAGDAVEILDAESLTKVISLGHDWGSAMCQRFYNYHPSRVSGLVMLNVAYMPPTGQFDLDETNKATKAAFGVGLLEYWHFFTAEDAAEIMTKNLDSVYSVAFGDPMSWLENWCSPGGMRNFISNGRTQPVSPYATDEHKRDFENRFKPEKGGFASSLCWYKAAKEGVQSEAEKSIPDESKIVNVPAFFWGGEDDQVCRPVALQGSIAAGLLPKVKSVVRPGGHWALLERPADLGEDLVSWLRETYTSSYNV</sequence>
<evidence type="ECO:0000256" key="2">
    <source>
        <dbReference type="ARBA" id="ARBA00038334"/>
    </source>
</evidence>
<evidence type="ECO:0000313" key="4">
    <source>
        <dbReference type="EMBL" id="KAF9748882.1"/>
    </source>
</evidence>
<keyword evidence="1" id="KW-0378">Hydrolase</keyword>
<evidence type="ECO:0000256" key="1">
    <source>
        <dbReference type="ARBA" id="ARBA00022801"/>
    </source>
</evidence>
<evidence type="ECO:0000259" key="3">
    <source>
        <dbReference type="Pfam" id="PF00561"/>
    </source>
</evidence>
<dbReference type="InterPro" id="IPR000639">
    <property type="entry name" value="Epox_hydrolase-like"/>
</dbReference>